<evidence type="ECO:0000313" key="1">
    <source>
        <dbReference type="EMBL" id="AZV44021.1"/>
    </source>
</evidence>
<sequence length="43" mass="5048">MQMSFLLILRKTLSILFMTIEDMRLLQTVEKLFAPSMRSIMIG</sequence>
<dbReference type="Proteomes" id="UP000283095">
    <property type="component" value="Chromosome"/>
</dbReference>
<proteinExistence type="predicted"/>
<name>A0A3T0KUW1_9BACI</name>
<dbReference type="EMBL" id="CP026095">
    <property type="protein sequence ID" value="AZV44021.1"/>
    <property type="molecule type" value="Genomic_DNA"/>
</dbReference>
<reference evidence="1 2" key="1">
    <citation type="submission" date="2018-01" db="EMBL/GenBank/DDBJ databases">
        <title>Bacillus asahii Genome sequencing and assembly.</title>
        <authorList>
            <person name="Jiang H."/>
            <person name="Feng Y."/>
            <person name="Zhao F."/>
            <person name="Lin X."/>
        </authorList>
    </citation>
    <scope>NUCLEOTIDE SEQUENCE [LARGE SCALE GENOMIC DNA]</scope>
    <source>
        <strain evidence="1 2">OM18</strain>
    </source>
</reference>
<accession>A0A3T0KUW1</accession>
<protein>
    <submittedName>
        <fullName evidence="1">Uncharacterized protein</fullName>
    </submittedName>
</protein>
<gene>
    <name evidence="1" type="ORF">BAOM_3412</name>
</gene>
<dbReference type="AlphaFoldDB" id="A0A3T0KUW1"/>
<organism evidence="1 2">
    <name type="scientific">Peribacillus asahii</name>
    <dbReference type="NCBI Taxonomy" id="228899"/>
    <lineage>
        <taxon>Bacteria</taxon>
        <taxon>Bacillati</taxon>
        <taxon>Bacillota</taxon>
        <taxon>Bacilli</taxon>
        <taxon>Bacillales</taxon>
        <taxon>Bacillaceae</taxon>
        <taxon>Peribacillus</taxon>
    </lineage>
</organism>
<evidence type="ECO:0000313" key="2">
    <source>
        <dbReference type="Proteomes" id="UP000283095"/>
    </source>
</evidence>
<dbReference type="KEGG" id="pasa:BAOM_3412"/>